<sequence>WLDPLETELRHAGLVWRIQSRPEAWEWAYT</sequence>
<organism evidence="1">
    <name type="scientific">marine metagenome</name>
    <dbReference type="NCBI Taxonomy" id="408172"/>
    <lineage>
        <taxon>unclassified sequences</taxon>
        <taxon>metagenomes</taxon>
        <taxon>ecological metagenomes</taxon>
    </lineage>
</organism>
<evidence type="ECO:0000313" key="1">
    <source>
        <dbReference type="EMBL" id="SVE64633.1"/>
    </source>
</evidence>
<dbReference type="EMBL" id="UINC01231897">
    <property type="protein sequence ID" value="SVE64633.1"/>
    <property type="molecule type" value="Genomic_DNA"/>
</dbReference>
<accession>A0A383F7K4</accession>
<feature type="non-terminal residue" evidence="1">
    <location>
        <position position="1"/>
    </location>
</feature>
<reference evidence="1" key="1">
    <citation type="submission" date="2018-05" db="EMBL/GenBank/DDBJ databases">
        <authorList>
            <person name="Lanie J.A."/>
            <person name="Ng W.-L."/>
            <person name="Kazmierczak K.M."/>
            <person name="Andrzejewski T.M."/>
            <person name="Davidsen T.M."/>
            <person name="Wayne K.J."/>
            <person name="Tettelin H."/>
            <person name="Glass J.I."/>
            <person name="Rusch D."/>
            <person name="Podicherti R."/>
            <person name="Tsui H.-C.T."/>
            <person name="Winkler M.E."/>
        </authorList>
    </citation>
    <scope>NUCLEOTIDE SEQUENCE</scope>
</reference>
<gene>
    <name evidence="1" type="ORF">METZ01_LOCUS517487</name>
</gene>
<dbReference type="AlphaFoldDB" id="A0A383F7K4"/>
<protein>
    <submittedName>
        <fullName evidence="1">Uncharacterized protein</fullName>
    </submittedName>
</protein>
<name>A0A383F7K4_9ZZZZ</name>
<proteinExistence type="predicted"/>